<dbReference type="InterPro" id="IPR005702">
    <property type="entry name" value="Wzc-like_C"/>
</dbReference>
<name>A0ABQ4Q6R7_9BURK</name>
<protein>
    <recommendedName>
        <fullName evidence="5">Chain length determinant protein tyrosine kinase EpsG</fullName>
    </recommendedName>
</protein>
<organism evidence="3 4">
    <name type="scientific">Noviherbaspirillum aridicola</name>
    <dbReference type="NCBI Taxonomy" id="2849687"/>
    <lineage>
        <taxon>Bacteria</taxon>
        <taxon>Pseudomonadati</taxon>
        <taxon>Pseudomonadota</taxon>
        <taxon>Betaproteobacteria</taxon>
        <taxon>Burkholderiales</taxon>
        <taxon>Oxalobacteraceae</taxon>
        <taxon>Noviherbaspirillum</taxon>
    </lineage>
</organism>
<dbReference type="CDD" id="cd05387">
    <property type="entry name" value="BY-kinase"/>
    <property type="match status" value="1"/>
</dbReference>
<keyword evidence="1" id="KW-0547">Nucleotide-binding</keyword>
<dbReference type="InterPro" id="IPR050445">
    <property type="entry name" value="Bact_polysacc_biosynth/exp"/>
</dbReference>
<evidence type="ECO:0000313" key="3">
    <source>
        <dbReference type="EMBL" id="GIZ52848.1"/>
    </source>
</evidence>
<evidence type="ECO:0000256" key="1">
    <source>
        <dbReference type="ARBA" id="ARBA00022741"/>
    </source>
</evidence>
<evidence type="ECO:0000313" key="4">
    <source>
        <dbReference type="Proteomes" id="UP000887222"/>
    </source>
</evidence>
<dbReference type="PANTHER" id="PTHR32309:SF31">
    <property type="entry name" value="CAPSULAR EXOPOLYSACCHARIDE FAMILY"/>
    <property type="match status" value="1"/>
</dbReference>
<reference evidence="3 4" key="1">
    <citation type="journal article" date="2022" name="Int. J. Syst. Evol. Microbiol.">
        <title>Noviherbaspirillum aridicola sp. nov., isolated from an arid soil in Pakistan.</title>
        <authorList>
            <person name="Khan I.U."/>
            <person name="Saqib M."/>
            <person name="Amin A."/>
            <person name="Hussain F."/>
            <person name="Li L."/>
            <person name="Liu Y.H."/>
            <person name="Fang B.Z."/>
            <person name="Ahmed I."/>
            <person name="Li W.J."/>
        </authorList>
    </citation>
    <scope>NUCLEOTIDE SEQUENCE [LARGE SCALE GENOMIC DNA]</scope>
    <source>
        <strain evidence="3 4">NCCP-691</strain>
    </source>
</reference>
<accession>A0ABQ4Q6R7</accession>
<dbReference type="SUPFAM" id="SSF160246">
    <property type="entry name" value="EspE N-terminal domain-like"/>
    <property type="match status" value="1"/>
</dbReference>
<evidence type="ECO:0000256" key="2">
    <source>
        <dbReference type="ARBA" id="ARBA00022840"/>
    </source>
</evidence>
<dbReference type="EMBL" id="BPMK01000012">
    <property type="protein sequence ID" value="GIZ52848.1"/>
    <property type="molecule type" value="Genomic_DNA"/>
</dbReference>
<keyword evidence="4" id="KW-1185">Reference proteome</keyword>
<dbReference type="InterPro" id="IPR027417">
    <property type="entry name" value="P-loop_NTPase"/>
</dbReference>
<dbReference type="SUPFAM" id="SSF52540">
    <property type="entry name" value="P-loop containing nucleoside triphosphate hydrolases"/>
    <property type="match status" value="1"/>
</dbReference>
<proteinExistence type="predicted"/>
<dbReference type="PANTHER" id="PTHR32309">
    <property type="entry name" value="TYROSINE-PROTEIN KINASE"/>
    <property type="match status" value="1"/>
</dbReference>
<dbReference type="Proteomes" id="UP000887222">
    <property type="component" value="Unassembled WGS sequence"/>
</dbReference>
<dbReference type="NCBIfam" id="TIGR01007">
    <property type="entry name" value="eps_fam"/>
    <property type="match status" value="1"/>
</dbReference>
<sequence>MDNTLRSMKALAAGAGSMKPTIGRLLMDDGKLTAADVDRILLLQKQKPMRFGEAALLLGVVKDADVQHALARQFDYCFLRPGAGGLAPELATVYRPFSRETERMRSLRARLARTWFAGGRAELAASAVNQGDGVSLLVANLAVCFAQQGARTLLVDANLRRPRQHAIFNLRARHGLADALAGRAGTEAIVELDIVPSLSVLCAGTPPPNPQELLGRPAFDALRARLRPRYDVILYDTPPVSLTDDAFAVAGRAGAVLVVARQHRTSVSDMRALSAHLHAGGIEIAGAVLNDF</sequence>
<keyword evidence="2" id="KW-0067">ATP-binding</keyword>
<dbReference type="Gene3D" id="3.40.50.300">
    <property type="entry name" value="P-loop containing nucleotide triphosphate hydrolases"/>
    <property type="match status" value="1"/>
</dbReference>
<gene>
    <name evidence="3" type="ORF">NCCP691_28620</name>
</gene>
<evidence type="ECO:0008006" key="5">
    <source>
        <dbReference type="Google" id="ProtNLM"/>
    </source>
</evidence>
<dbReference type="InterPro" id="IPR037257">
    <property type="entry name" value="T2SS_E_N_sf"/>
</dbReference>
<comment type="caution">
    <text evidence="3">The sequence shown here is derived from an EMBL/GenBank/DDBJ whole genome shotgun (WGS) entry which is preliminary data.</text>
</comment>